<organism evidence="5">
    <name type="scientific">Triticum urartu</name>
    <name type="common">Red wild einkorn</name>
    <name type="synonym">Crithodium urartu</name>
    <dbReference type="NCBI Taxonomy" id="4572"/>
    <lineage>
        <taxon>Eukaryota</taxon>
        <taxon>Viridiplantae</taxon>
        <taxon>Streptophyta</taxon>
        <taxon>Embryophyta</taxon>
        <taxon>Tracheophyta</taxon>
        <taxon>Spermatophyta</taxon>
        <taxon>Magnoliopsida</taxon>
        <taxon>Liliopsida</taxon>
        <taxon>Poales</taxon>
        <taxon>Poaceae</taxon>
        <taxon>BOP clade</taxon>
        <taxon>Pooideae</taxon>
        <taxon>Triticodae</taxon>
        <taxon>Triticeae</taxon>
        <taxon>Triticinae</taxon>
        <taxon>Triticum</taxon>
    </lineage>
</organism>
<dbReference type="InterPro" id="IPR015797">
    <property type="entry name" value="NUDIX_hydrolase-like_dom_sf"/>
</dbReference>
<proteinExistence type="predicted"/>
<keyword evidence="2" id="KW-0479">Metal-binding</keyword>
<gene>
    <name evidence="5" type="ORF">TRIUR3_32155</name>
</gene>
<dbReference type="STRING" id="4572.M7YVF1"/>
<evidence type="ECO:0000313" key="5">
    <source>
        <dbReference type="EMBL" id="EMS51101.1"/>
    </source>
</evidence>
<evidence type="ECO:0000256" key="3">
    <source>
        <dbReference type="ARBA" id="ARBA00022801"/>
    </source>
</evidence>
<keyword evidence="4" id="KW-0460">Magnesium</keyword>
<name>M7YVF1_TRIUA</name>
<dbReference type="GO" id="GO:0052751">
    <property type="term" value="F:GDP-mannose hydrolase activity"/>
    <property type="evidence" value="ECO:0007669"/>
    <property type="project" value="TreeGrafter"/>
</dbReference>
<evidence type="ECO:0000256" key="2">
    <source>
        <dbReference type="ARBA" id="ARBA00022723"/>
    </source>
</evidence>
<dbReference type="PANTHER" id="PTHR31835">
    <property type="entry name" value="URIDINE DIPHOSPHATE GLUCOSE PYROPHOSPHATASE"/>
    <property type="match status" value="1"/>
</dbReference>
<evidence type="ECO:0000256" key="4">
    <source>
        <dbReference type="ARBA" id="ARBA00022842"/>
    </source>
</evidence>
<protein>
    <submittedName>
        <fullName evidence="5">Nudix hydrolase 9</fullName>
    </submittedName>
</protein>
<dbReference type="eggNOG" id="ENOG502QRSW">
    <property type="taxonomic scope" value="Eukaryota"/>
</dbReference>
<evidence type="ECO:0000256" key="1">
    <source>
        <dbReference type="ARBA" id="ARBA00001946"/>
    </source>
</evidence>
<reference evidence="5" key="1">
    <citation type="journal article" date="2013" name="Nature">
        <title>Draft genome of the wheat A-genome progenitor Triticum urartu.</title>
        <authorList>
            <person name="Ling H.Q."/>
            <person name="Zhao S."/>
            <person name="Liu D."/>
            <person name="Wang J."/>
            <person name="Sun H."/>
            <person name="Zhang C."/>
            <person name="Fan H."/>
            <person name="Li D."/>
            <person name="Dong L."/>
            <person name="Tao Y."/>
            <person name="Gao C."/>
            <person name="Wu H."/>
            <person name="Li Y."/>
            <person name="Cui Y."/>
            <person name="Guo X."/>
            <person name="Zheng S."/>
            <person name="Wang B."/>
            <person name="Yu K."/>
            <person name="Liang Q."/>
            <person name="Yang W."/>
            <person name="Lou X."/>
            <person name="Chen J."/>
            <person name="Feng M."/>
            <person name="Jian J."/>
            <person name="Zhang X."/>
            <person name="Luo G."/>
            <person name="Jiang Y."/>
            <person name="Liu J."/>
            <person name="Wang Z."/>
            <person name="Sha Y."/>
            <person name="Zhang B."/>
            <person name="Wu H."/>
            <person name="Tang D."/>
            <person name="Shen Q."/>
            <person name="Xue P."/>
            <person name="Zou S."/>
            <person name="Wang X."/>
            <person name="Liu X."/>
            <person name="Wang F."/>
            <person name="Yang Y."/>
            <person name="An X."/>
            <person name="Dong Z."/>
            <person name="Zhang K."/>
            <person name="Zhang X."/>
            <person name="Luo M.C."/>
            <person name="Dvorak J."/>
            <person name="Tong Y."/>
            <person name="Wang J."/>
            <person name="Yang H."/>
            <person name="Li Z."/>
            <person name="Wang D."/>
            <person name="Zhang A."/>
            <person name="Wang J."/>
        </authorList>
    </citation>
    <scope>NUCLEOTIDE SEQUENCE</scope>
</reference>
<dbReference type="PANTHER" id="PTHR31835:SF1">
    <property type="entry name" value="URIDINE DIPHOSPHATE GLUCOSE PYROPHOSPHATASE NUDT22"/>
    <property type="match status" value="1"/>
</dbReference>
<dbReference type="Gene3D" id="3.90.79.10">
    <property type="entry name" value="Nucleoside Triphosphate Pyrophosphohydrolase"/>
    <property type="match status" value="1"/>
</dbReference>
<keyword evidence="3 5" id="KW-0378">Hydrolase</keyword>
<dbReference type="InterPro" id="IPR055295">
    <property type="entry name" value="NUDT22/NUDT9-like"/>
</dbReference>
<dbReference type="GO" id="GO:0046872">
    <property type="term" value="F:metal ion binding"/>
    <property type="evidence" value="ECO:0007669"/>
    <property type="project" value="UniProtKB-KW"/>
</dbReference>
<dbReference type="EMBL" id="KD224112">
    <property type="protein sequence ID" value="EMS51101.1"/>
    <property type="molecule type" value="Genomic_DNA"/>
</dbReference>
<dbReference type="SUPFAM" id="SSF55811">
    <property type="entry name" value="Nudix"/>
    <property type="match status" value="1"/>
</dbReference>
<dbReference type="PROSITE" id="PS51462">
    <property type="entry name" value="NUDIX"/>
    <property type="match status" value="1"/>
</dbReference>
<comment type="cofactor">
    <cofactor evidence="1">
        <name>Mg(2+)</name>
        <dbReference type="ChEBI" id="CHEBI:18420"/>
    </cofactor>
</comment>
<accession>M7YVF1</accession>
<dbReference type="AlphaFoldDB" id="M7YVF1"/>
<sequence length="366" mass="41223">MLLENENVDYSWIGHGHDLCSWVRQTQRSYIIDGLHTEQLYVSVRFDPSIDRIPHPDASLEESIGEVGHCSSFVRLADMESKAPAEPIAVQRTFVGTNLSPLWEKFLVPCEDDSVCCQHMSNPLGNGAIVETSDEKIIVLQRSNNVGESPGHYVFPGGHSEPQEVGILAHQNDEKDVAGLTERISDEMFDGIIREVVEETGVPASSLTEPILIGVSRRETNVRPAAFFYMRCNIDSSAITELYARAQDGYESTKLYAVSLCRSVTSIYLLLFLEFCGFRSYLLMILANYMTRVEATKVKVYNSCYHDNALEVFLKAVKDGRTIVTRGWTKVVRAYGMDEGTLWAFRFFNTVGSQNDLHLSLHLYRL</sequence>
<dbReference type="InterPro" id="IPR000086">
    <property type="entry name" value="NUDIX_hydrolase_dom"/>
</dbReference>